<evidence type="ECO:0000313" key="2">
    <source>
        <dbReference type="EMBL" id="SFQ54590.1"/>
    </source>
</evidence>
<feature type="chain" id="PRO_5011447942" description="MG2 domain-containing protein" evidence="1">
    <location>
        <begin position="26"/>
        <end position="804"/>
    </location>
</feature>
<keyword evidence="3" id="KW-1185">Reference proteome</keyword>
<dbReference type="EMBL" id="FOXQ01000020">
    <property type="protein sequence ID" value="SFQ54590.1"/>
    <property type="molecule type" value="Genomic_DNA"/>
</dbReference>
<dbReference type="RefSeq" id="WP_090663139.1">
    <property type="nucleotide sequence ID" value="NZ_FOXQ01000020.1"/>
</dbReference>
<sequence length="804" mass="88891">MNIPVIMRCLFASCLLVSITTGVQSQNISINSVQNSLENLATNFPQEKIYVQFDKPSYAPGETIWFKSYIMTGADPSQISKTVYIDFINTQGRVLKHCVSPVLQSGGSGDYSLPLEFKDEVVYVKAYTKWMLNFDSSFLYRKTIHIIQSKPVRNKPVPAIKTAIQFLPEGGNIVENIETNVAFKAVHFDGTPAPVSGAVFNNSNAKVADITTIHDGMGVFSLTAKNGETYIAKWKDDLGNSYETKLPAAQATGIVLKVSPQADTRSFTIQRQDDAPANLQKLYIIASMQQHLVYGAAVNLKDVPVTGGAIPVKELPSGILQVTVFDSNWVAIAERITFINNENYAFEPEVGFAELGTDKRKQNTLVIHTDSISANLSVAVTDAGIGIDSSDDIVSHLLLTGDLKGNVYHPYYYFQNNSDTLQKQLDLVMLTNGWRRIDWENSIRSKYPKIRYQNEADYLSLAGKVYGATDQQLKKGAMLLLIINNSKDTANRFEQAIVDQSGKFANPNIILYDTSKIYYKISGNESFANSSVINFDNSLSSPKTIAEDTAANAFLADTATENYRRRLAEEELRNAKFRQGTTLQDVVVKTRTKSPMQVLDEKYASPLFSGDGYQFDVMTDPFGRSALSVFQYLQGKVPGLQITTGGGTPSVTWRGGTPAFFYNETPADASMLQGISMSDIAYVKVLRPPFIGAVGGGANGAIAIYTRKGGDVATTPGKGLPYKVIIGYSEQKEFYSPNYDIYSENNEQKDLRTTLFWSPNVLTTPTNNTFRLKFYNNDVTQRFRVIVEGITTDGKLAHIEKVIE</sequence>
<keyword evidence="1" id="KW-0732">Signal</keyword>
<evidence type="ECO:0000256" key="1">
    <source>
        <dbReference type="SAM" id="SignalP"/>
    </source>
</evidence>
<name>A0A1I5ZDS3_9BACT</name>
<dbReference type="Proteomes" id="UP000199031">
    <property type="component" value="Unassembled WGS sequence"/>
</dbReference>
<organism evidence="2 3">
    <name type="scientific">Parafilimonas terrae</name>
    <dbReference type="NCBI Taxonomy" id="1465490"/>
    <lineage>
        <taxon>Bacteria</taxon>
        <taxon>Pseudomonadati</taxon>
        <taxon>Bacteroidota</taxon>
        <taxon>Chitinophagia</taxon>
        <taxon>Chitinophagales</taxon>
        <taxon>Chitinophagaceae</taxon>
        <taxon>Parafilimonas</taxon>
    </lineage>
</organism>
<dbReference type="SUPFAM" id="SSF56935">
    <property type="entry name" value="Porins"/>
    <property type="match status" value="1"/>
</dbReference>
<evidence type="ECO:0008006" key="4">
    <source>
        <dbReference type="Google" id="ProtNLM"/>
    </source>
</evidence>
<dbReference type="AlphaFoldDB" id="A0A1I5ZDS3"/>
<evidence type="ECO:0000313" key="3">
    <source>
        <dbReference type="Proteomes" id="UP000199031"/>
    </source>
</evidence>
<gene>
    <name evidence="2" type="ORF">SAMN05444277_12010</name>
</gene>
<feature type="signal peptide" evidence="1">
    <location>
        <begin position="1"/>
        <end position="25"/>
    </location>
</feature>
<dbReference type="OrthoDB" id="679547at2"/>
<accession>A0A1I5ZDS3</accession>
<reference evidence="2 3" key="1">
    <citation type="submission" date="2016-10" db="EMBL/GenBank/DDBJ databases">
        <authorList>
            <person name="de Groot N.N."/>
        </authorList>
    </citation>
    <scope>NUCLEOTIDE SEQUENCE [LARGE SCALE GENOMIC DNA]</scope>
    <source>
        <strain evidence="2 3">DSM 28286</strain>
    </source>
</reference>
<protein>
    <recommendedName>
        <fullName evidence="4">MG2 domain-containing protein</fullName>
    </recommendedName>
</protein>
<dbReference type="Gene3D" id="2.60.40.1930">
    <property type="match status" value="1"/>
</dbReference>
<proteinExistence type="predicted"/>
<dbReference type="STRING" id="1465490.SAMN05444277_12010"/>